<dbReference type="GeneID" id="81397227"/>
<dbReference type="Proteomes" id="UP001141434">
    <property type="component" value="Unassembled WGS sequence"/>
</dbReference>
<dbReference type="AlphaFoldDB" id="A0A9W9F2V5"/>
<evidence type="ECO:0000256" key="1">
    <source>
        <dbReference type="SAM" id="MobiDB-lite"/>
    </source>
</evidence>
<dbReference type="OrthoDB" id="5073671at2759"/>
<name>A0A9W9F2V5_9EURO</name>
<proteinExistence type="predicted"/>
<accession>A0A9W9F2V5</accession>
<dbReference type="RefSeq" id="XP_056510858.1">
    <property type="nucleotide sequence ID" value="XM_056658058.1"/>
</dbReference>
<reference evidence="2" key="2">
    <citation type="journal article" date="2023" name="IMA Fungus">
        <title>Comparative genomic study of the Penicillium genus elucidates a diverse pangenome and 15 lateral gene transfer events.</title>
        <authorList>
            <person name="Petersen C."/>
            <person name="Sorensen T."/>
            <person name="Nielsen M.R."/>
            <person name="Sondergaard T.E."/>
            <person name="Sorensen J.L."/>
            <person name="Fitzpatrick D.A."/>
            <person name="Frisvad J.C."/>
            <person name="Nielsen K.L."/>
        </authorList>
    </citation>
    <scope>NUCLEOTIDE SEQUENCE</scope>
    <source>
        <strain evidence="2">IBT 34128</strain>
    </source>
</reference>
<evidence type="ECO:0000313" key="3">
    <source>
        <dbReference type="Proteomes" id="UP001141434"/>
    </source>
</evidence>
<sequence length="262" mass="28326">MKSKEGPPDNVAWEPAPPPYSEYDSSDPAPHDAAPAYSRPIGTNTLHKAKFPPALNGYFDWKLSSTLHLGPTADEKLYPVSTHSAILSNRPSPVLYDGPTNKHPIMATVRGDKWGQTKPVTITLPPRPGAPNPTETVTQMIPAAPSGQISLRLTFEVARAGKDARECFEWRKSHGNEIKDLAGNTPGWKLARLSGPLHSAGGCRTEREREFASDGTEVVALLAHNASWSLTKGFRFAFLGSGLAEGLGDVWEIIVMVSALLL</sequence>
<dbReference type="EMBL" id="JAPMSZ010000009">
    <property type="protein sequence ID" value="KAJ5092663.1"/>
    <property type="molecule type" value="Genomic_DNA"/>
</dbReference>
<keyword evidence="3" id="KW-1185">Reference proteome</keyword>
<reference evidence="2" key="1">
    <citation type="submission" date="2022-11" db="EMBL/GenBank/DDBJ databases">
        <authorList>
            <person name="Petersen C."/>
        </authorList>
    </citation>
    <scope>NUCLEOTIDE SEQUENCE</scope>
    <source>
        <strain evidence="2">IBT 34128</strain>
    </source>
</reference>
<organism evidence="2 3">
    <name type="scientific">Penicillium alfredii</name>
    <dbReference type="NCBI Taxonomy" id="1506179"/>
    <lineage>
        <taxon>Eukaryota</taxon>
        <taxon>Fungi</taxon>
        <taxon>Dikarya</taxon>
        <taxon>Ascomycota</taxon>
        <taxon>Pezizomycotina</taxon>
        <taxon>Eurotiomycetes</taxon>
        <taxon>Eurotiomycetidae</taxon>
        <taxon>Eurotiales</taxon>
        <taxon>Aspergillaceae</taxon>
        <taxon>Penicillium</taxon>
    </lineage>
</organism>
<evidence type="ECO:0000313" key="2">
    <source>
        <dbReference type="EMBL" id="KAJ5092663.1"/>
    </source>
</evidence>
<feature type="compositionally biased region" description="Low complexity" evidence="1">
    <location>
        <begin position="21"/>
        <end position="38"/>
    </location>
</feature>
<gene>
    <name evidence="2" type="ORF">NUU61_007533</name>
</gene>
<protein>
    <submittedName>
        <fullName evidence="2">Uncharacterized protein</fullName>
    </submittedName>
</protein>
<comment type="caution">
    <text evidence="2">The sequence shown here is derived from an EMBL/GenBank/DDBJ whole genome shotgun (WGS) entry which is preliminary data.</text>
</comment>
<feature type="region of interest" description="Disordered" evidence="1">
    <location>
        <begin position="1"/>
        <end position="40"/>
    </location>
</feature>